<evidence type="ECO:0000259" key="16">
    <source>
        <dbReference type="PROSITE" id="PS51198"/>
    </source>
</evidence>
<dbReference type="Pfam" id="PF00580">
    <property type="entry name" value="UvrD-helicase"/>
    <property type="match status" value="1"/>
</dbReference>
<dbReference type="GO" id="GO:0000725">
    <property type="term" value="P:recombinational repair"/>
    <property type="evidence" value="ECO:0007669"/>
    <property type="project" value="TreeGrafter"/>
</dbReference>
<comment type="catalytic activity">
    <reaction evidence="14">
        <text>ATP + H2O = ADP + phosphate + H(+)</text>
        <dbReference type="Rhea" id="RHEA:13065"/>
        <dbReference type="ChEBI" id="CHEBI:15377"/>
        <dbReference type="ChEBI" id="CHEBI:15378"/>
        <dbReference type="ChEBI" id="CHEBI:30616"/>
        <dbReference type="ChEBI" id="CHEBI:43474"/>
        <dbReference type="ChEBI" id="CHEBI:456216"/>
        <dbReference type="EC" id="5.6.2.4"/>
    </reaction>
</comment>
<keyword evidence="6 15" id="KW-0347">Helicase</keyword>
<evidence type="ECO:0000259" key="17">
    <source>
        <dbReference type="PROSITE" id="PS51217"/>
    </source>
</evidence>
<evidence type="ECO:0000256" key="14">
    <source>
        <dbReference type="ARBA" id="ARBA00048988"/>
    </source>
</evidence>
<keyword evidence="8 15" id="KW-0067">ATP-binding</keyword>
<dbReference type="Proteomes" id="UP000229315">
    <property type="component" value="Unassembled WGS sequence"/>
</dbReference>
<accession>A0A2H0UG94</accession>
<keyword evidence="11" id="KW-0413">Isomerase</keyword>
<reference evidence="19" key="1">
    <citation type="submission" date="2017-09" db="EMBL/GenBank/DDBJ databases">
        <title>Depth-based differentiation of microbial function through sediment-hosted aquifers and enrichment of novel symbionts in the deep terrestrial subsurface.</title>
        <authorList>
            <person name="Probst A.J."/>
            <person name="Ladd B."/>
            <person name="Jarett J.K."/>
            <person name="Geller-Mcgrath D.E."/>
            <person name="Sieber C.M.K."/>
            <person name="Emerson J.B."/>
            <person name="Anantharaman K."/>
            <person name="Thomas B.C."/>
            <person name="Malmstrom R."/>
            <person name="Stieglmeier M."/>
            <person name="Klingl A."/>
            <person name="Woyke T."/>
            <person name="Ryan C.M."/>
            <person name="Banfield J.F."/>
        </authorList>
    </citation>
    <scope>NUCLEOTIDE SEQUENCE [LARGE SCALE GENOMIC DNA]</scope>
</reference>
<keyword evidence="2" id="KW-0540">Nuclease</keyword>
<dbReference type="PANTHER" id="PTHR11070:SF67">
    <property type="entry name" value="DNA 3'-5' HELICASE"/>
    <property type="match status" value="1"/>
</dbReference>
<evidence type="ECO:0000256" key="6">
    <source>
        <dbReference type="ARBA" id="ARBA00022806"/>
    </source>
</evidence>
<dbReference type="Pfam" id="PF13361">
    <property type="entry name" value="UvrD_C"/>
    <property type="match status" value="1"/>
</dbReference>
<name>A0A2H0UG94_9BACT</name>
<protein>
    <recommendedName>
        <fullName evidence="13">DNA 3'-5' helicase</fullName>
        <ecNumber evidence="13">5.6.2.4</ecNumber>
    </recommendedName>
</protein>
<evidence type="ECO:0000256" key="13">
    <source>
        <dbReference type="ARBA" id="ARBA00034808"/>
    </source>
</evidence>
<comment type="catalytic activity">
    <reaction evidence="12">
        <text>Couples ATP hydrolysis with the unwinding of duplex DNA by translocating in the 3'-5' direction.</text>
        <dbReference type="EC" id="5.6.2.4"/>
    </reaction>
</comment>
<keyword evidence="5 15" id="KW-0378">Hydrolase</keyword>
<comment type="similarity">
    <text evidence="1">Belongs to the helicase family. UvrD subfamily.</text>
</comment>
<evidence type="ECO:0000256" key="15">
    <source>
        <dbReference type="PROSITE-ProRule" id="PRU00560"/>
    </source>
</evidence>
<dbReference type="EMBL" id="PFBH01000003">
    <property type="protein sequence ID" value="PIR85444.1"/>
    <property type="molecule type" value="Genomic_DNA"/>
</dbReference>
<dbReference type="CDD" id="cd17932">
    <property type="entry name" value="DEXQc_UvrD"/>
    <property type="match status" value="1"/>
</dbReference>
<dbReference type="Gene3D" id="1.10.10.160">
    <property type="match status" value="1"/>
</dbReference>
<gene>
    <name evidence="18" type="ORF">COU15_00715</name>
</gene>
<keyword evidence="3 15" id="KW-0547">Nucleotide-binding</keyword>
<dbReference type="InterPro" id="IPR011604">
    <property type="entry name" value="PDDEXK-like_dom_sf"/>
</dbReference>
<evidence type="ECO:0000256" key="8">
    <source>
        <dbReference type="ARBA" id="ARBA00022840"/>
    </source>
</evidence>
<keyword evidence="10" id="KW-0234">DNA repair</keyword>
<evidence type="ECO:0000256" key="2">
    <source>
        <dbReference type="ARBA" id="ARBA00022722"/>
    </source>
</evidence>
<proteinExistence type="inferred from homology"/>
<sequence length="996" mass="112267">MTAPVSKKLFSELYKQLNPAQKEAVDTIDGPVMVIAGPGTGKTQVLTLRIANILKKTDTSADSILALTFTESAAFSLKKRLVDIIGTEGYRVRAHTFHGFSQNVIERFPDAFPRIIGGAPTHEAEKLLLLKKIIETATLSSLRPSGNMFYYVNPIKGQISSLKREQITPDKFKDILDDAEKDGVSGDETEAPSASFLKALSKARDLLVVYTAYEQALRDEKLYDYDDMIVEVSRTLEEDENLRLSLQEEHQYILADEHQDANGAQNKILELLAGDIHANPNLFIVGDDKQAIFRFQGASLDHFAGFIKKYPSAKVVDLTDNYRSVQEVLDGAGSLIEHNAPPIDRPRVSLKSFRGNGKKIQKATLSNPEAERFFVASSVLNDIRSGIEPSEIAIITRRNQDATYFGDALSKKGIPNSVESDQSIFQAQTVSLIITLFESIVRFGEDRAFFSACLLPFSGVHPHDVYRLSRVSKVERRSVTDIAKDTDLLKKSNISLTVHEMYNRLATWRKHGENTEPVAFLESVARESGLIAHIVQEDGSHEEMESLRAFLDDIRPLSARRTRSLEDIFGAIETMKEYGLGPKHVRTAPKEGRVRVMTAHRAKGMEFSSVYIVRSQDGVWGNRKNQEKIPLPFLVDEDGFDDDEEERRLFYVAMTRAKDTLTITYSEANDTGKLTLASPFVDEIQTDLVADVPVEDFLKTFDVVESFAPRARRPLVKDKEVIRDLFLSQGLAVTALNNYLKSPWLYFMRNLVRIPEMPTPPLEYGNAIHSALQALVNRGFERGEVDVAYALVCFESELSRRFIPESLRPDYMERGQVAIEGYAKEYAKDILLPGKTELSIEIPFDVSVPDVGAVRLRGKIDRLIIHPDDTVSVIDYKTGKHKSRNQIEGKTKDLNSGDMKRQLIFYKVLLSSFMGGKYTLREAIIDYVEPNDRGKYRKEVFTVTDEEVQEMKDTIERVVSEIWDLSFWNTPCDPSVVDAFYCDMVNAIQNNTQSQK</sequence>
<evidence type="ECO:0000256" key="10">
    <source>
        <dbReference type="ARBA" id="ARBA00023204"/>
    </source>
</evidence>
<evidence type="ECO:0000313" key="18">
    <source>
        <dbReference type="EMBL" id="PIR85444.1"/>
    </source>
</evidence>
<evidence type="ECO:0000256" key="11">
    <source>
        <dbReference type="ARBA" id="ARBA00023235"/>
    </source>
</evidence>
<organism evidence="18 19">
    <name type="scientific">Candidatus Kaiserbacteria bacterium CG10_big_fil_rev_8_21_14_0_10_45_20</name>
    <dbReference type="NCBI Taxonomy" id="1974607"/>
    <lineage>
        <taxon>Bacteria</taxon>
        <taxon>Candidatus Kaiseribacteriota</taxon>
    </lineage>
</organism>
<evidence type="ECO:0000256" key="12">
    <source>
        <dbReference type="ARBA" id="ARBA00034617"/>
    </source>
</evidence>
<evidence type="ECO:0000256" key="9">
    <source>
        <dbReference type="ARBA" id="ARBA00023125"/>
    </source>
</evidence>
<evidence type="ECO:0000256" key="5">
    <source>
        <dbReference type="ARBA" id="ARBA00022801"/>
    </source>
</evidence>
<dbReference type="GO" id="GO:0004527">
    <property type="term" value="F:exonuclease activity"/>
    <property type="evidence" value="ECO:0007669"/>
    <property type="project" value="UniProtKB-KW"/>
</dbReference>
<keyword evidence="4" id="KW-0227">DNA damage</keyword>
<feature type="binding site" evidence="15">
    <location>
        <begin position="36"/>
        <end position="43"/>
    </location>
    <ligand>
        <name>ATP</name>
        <dbReference type="ChEBI" id="CHEBI:30616"/>
    </ligand>
</feature>
<dbReference type="InterPro" id="IPR014017">
    <property type="entry name" value="DNA_helicase_UvrD-like_C"/>
</dbReference>
<dbReference type="InterPro" id="IPR038726">
    <property type="entry name" value="PDDEXK_AddAB-type"/>
</dbReference>
<dbReference type="EC" id="5.6.2.4" evidence="13"/>
<dbReference type="SUPFAM" id="SSF52540">
    <property type="entry name" value="P-loop containing nucleoside triphosphate hydrolases"/>
    <property type="match status" value="1"/>
</dbReference>
<dbReference type="InterPro" id="IPR000212">
    <property type="entry name" value="DNA_helicase_UvrD/REP"/>
</dbReference>
<dbReference type="InterPro" id="IPR013986">
    <property type="entry name" value="DExx_box_DNA_helicase_dom_sf"/>
</dbReference>
<dbReference type="InterPro" id="IPR014016">
    <property type="entry name" value="UvrD-like_ATP-bd"/>
</dbReference>
<dbReference type="PROSITE" id="PS51217">
    <property type="entry name" value="UVRD_HELICASE_CTER"/>
    <property type="match status" value="1"/>
</dbReference>
<evidence type="ECO:0000256" key="3">
    <source>
        <dbReference type="ARBA" id="ARBA00022741"/>
    </source>
</evidence>
<evidence type="ECO:0000256" key="7">
    <source>
        <dbReference type="ARBA" id="ARBA00022839"/>
    </source>
</evidence>
<keyword evidence="9" id="KW-0238">DNA-binding</keyword>
<dbReference type="Gene3D" id="3.90.320.10">
    <property type="match status" value="1"/>
</dbReference>
<dbReference type="Gene3D" id="3.40.50.300">
    <property type="entry name" value="P-loop containing nucleotide triphosphate hydrolases"/>
    <property type="match status" value="2"/>
</dbReference>
<dbReference type="InterPro" id="IPR027417">
    <property type="entry name" value="P-loop_NTPase"/>
</dbReference>
<feature type="domain" description="UvrD-like helicase C-terminal" evidence="17">
    <location>
        <begin position="326"/>
        <end position="604"/>
    </location>
</feature>
<dbReference type="AlphaFoldDB" id="A0A2H0UG94"/>
<dbReference type="Pfam" id="PF12705">
    <property type="entry name" value="PDDEXK_1"/>
    <property type="match status" value="1"/>
</dbReference>
<dbReference type="PROSITE" id="PS51198">
    <property type="entry name" value="UVRD_HELICASE_ATP_BIND"/>
    <property type="match status" value="1"/>
</dbReference>
<dbReference type="GO" id="GO:0005524">
    <property type="term" value="F:ATP binding"/>
    <property type="evidence" value="ECO:0007669"/>
    <property type="project" value="UniProtKB-UniRule"/>
</dbReference>
<dbReference type="GO" id="GO:0003677">
    <property type="term" value="F:DNA binding"/>
    <property type="evidence" value="ECO:0007669"/>
    <property type="project" value="UniProtKB-KW"/>
</dbReference>
<comment type="caution">
    <text evidence="18">The sequence shown here is derived from an EMBL/GenBank/DDBJ whole genome shotgun (WGS) entry which is preliminary data.</text>
</comment>
<feature type="domain" description="UvrD-like helicase ATP-binding" evidence="16">
    <location>
        <begin position="15"/>
        <end position="325"/>
    </location>
</feature>
<keyword evidence="7" id="KW-0269">Exonuclease</keyword>
<evidence type="ECO:0000313" key="19">
    <source>
        <dbReference type="Proteomes" id="UP000229315"/>
    </source>
</evidence>
<dbReference type="GO" id="GO:0005829">
    <property type="term" value="C:cytosol"/>
    <property type="evidence" value="ECO:0007669"/>
    <property type="project" value="TreeGrafter"/>
</dbReference>
<evidence type="ECO:0000256" key="4">
    <source>
        <dbReference type="ARBA" id="ARBA00022763"/>
    </source>
</evidence>
<dbReference type="Gene3D" id="1.10.486.10">
    <property type="entry name" value="PCRA, domain 4"/>
    <property type="match status" value="1"/>
</dbReference>
<evidence type="ECO:0000256" key="1">
    <source>
        <dbReference type="ARBA" id="ARBA00009922"/>
    </source>
</evidence>
<dbReference type="GO" id="GO:0043138">
    <property type="term" value="F:3'-5' DNA helicase activity"/>
    <property type="evidence" value="ECO:0007669"/>
    <property type="project" value="UniProtKB-EC"/>
</dbReference>
<dbReference type="PANTHER" id="PTHR11070">
    <property type="entry name" value="UVRD / RECB / PCRA DNA HELICASE FAMILY MEMBER"/>
    <property type="match status" value="1"/>
</dbReference>